<protein>
    <submittedName>
        <fullName evidence="4">Helix-turn-helix domain-containing protein</fullName>
    </submittedName>
</protein>
<dbReference type="InterPro" id="IPR007737">
    <property type="entry name" value="Mga_HTH"/>
</dbReference>
<dbReference type="PANTHER" id="PTHR30185:SF18">
    <property type="entry name" value="TRANSCRIPTIONAL REGULATOR MTLR"/>
    <property type="match status" value="1"/>
</dbReference>
<feature type="domain" description="Mga helix-turn-helix" evidence="3">
    <location>
        <begin position="83"/>
        <end position="164"/>
    </location>
</feature>
<evidence type="ECO:0000259" key="3">
    <source>
        <dbReference type="Pfam" id="PF05043"/>
    </source>
</evidence>
<dbReference type="RefSeq" id="WP_119906899.1">
    <property type="nucleotide sequence ID" value="NZ_BJOJ01000046.1"/>
</dbReference>
<gene>
    <name evidence="4" type="ORF">RAK27_09950</name>
</gene>
<accession>A0AAW9JTT5</accession>
<dbReference type="Pfam" id="PF05043">
    <property type="entry name" value="Mga"/>
    <property type="match status" value="1"/>
</dbReference>
<evidence type="ECO:0000256" key="2">
    <source>
        <dbReference type="ARBA" id="ARBA00023163"/>
    </source>
</evidence>
<evidence type="ECO:0000313" key="4">
    <source>
        <dbReference type="EMBL" id="MDZ5758978.1"/>
    </source>
</evidence>
<dbReference type="PANTHER" id="PTHR30185">
    <property type="entry name" value="CRYPTIC BETA-GLUCOSIDE BGL OPERON ANTITERMINATOR"/>
    <property type="match status" value="1"/>
</dbReference>
<keyword evidence="2" id="KW-0804">Transcription</keyword>
<proteinExistence type="predicted"/>
<dbReference type="InterPro" id="IPR050661">
    <property type="entry name" value="BglG_antiterminators"/>
</dbReference>
<dbReference type="EMBL" id="JAVBVO010000003">
    <property type="protein sequence ID" value="MDZ5758978.1"/>
    <property type="molecule type" value="Genomic_DNA"/>
</dbReference>
<evidence type="ECO:0000256" key="1">
    <source>
        <dbReference type="ARBA" id="ARBA00023015"/>
    </source>
</evidence>
<reference evidence="4" key="1">
    <citation type="submission" date="2023-08" db="EMBL/GenBank/DDBJ databases">
        <title>Genomic characterization of piscicolin 126 produced by Carnobacterium maltaromaticum CM22 strain isolated from salmon (Salmo salar).</title>
        <authorList>
            <person name="Gonzalez-Gragera E."/>
            <person name="Garcia-Lopez J.D."/>
            <person name="Teso-Perez C."/>
            <person name="Gimenez-Hernandez I."/>
            <person name="Peralta-Sanchez J.M."/>
            <person name="Valdivia E."/>
            <person name="Montalban-Lopez M."/>
            <person name="Martin-Platero A.M."/>
            <person name="Banos A."/>
            <person name="Martinez-Bueno M."/>
        </authorList>
    </citation>
    <scope>NUCLEOTIDE SEQUENCE</scope>
    <source>
        <strain evidence="4">CM22</strain>
    </source>
</reference>
<name>A0AAW9JTT5_CARML</name>
<evidence type="ECO:0000313" key="5">
    <source>
        <dbReference type="Proteomes" id="UP001290462"/>
    </source>
</evidence>
<comment type="caution">
    <text evidence="4">The sequence shown here is derived from an EMBL/GenBank/DDBJ whole genome shotgun (WGS) entry which is preliminary data.</text>
</comment>
<keyword evidence="1" id="KW-0805">Transcription regulation</keyword>
<dbReference type="AlphaFoldDB" id="A0AAW9JTT5"/>
<organism evidence="4 5">
    <name type="scientific">Carnobacterium maltaromaticum</name>
    <name type="common">Carnobacterium piscicola</name>
    <dbReference type="NCBI Taxonomy" id="2751"/>
    <lineage>
        <taxon>Bacteria</taxon>
        <taxon>Bacillati</taxon>
        <taxon>Bacillota</taxon>
        <taxon>Bacilli</taxon>
        <taxon>Lactobacillales</taxon>
        <taxon>Carnobacteriaceae</taxon>
        <taxon>Carnobacterium</taxon>
    </lineage>
</organism>
<sequence>MEHFIDKLESRKLAVLKYIEDSYQQKVSILRIEKELNISSFVLASVVESLALDFETYDVTSYFQIKKSDTEIQLITNGEANSKLLMHIYIMESPAFKILDQIFHGTFVNVMDFAEANFLSRAGVYKWIKKLKEELRSHGIHLSSKFQLVGSEPKIRGYFFNMYYCLFNQMDYPFSKFLYKDARKLVRIVMENTPSPIAETMKTKLFYFFSIVLFRQKQKNKMCDNDLKPLALASKSQRANKMADAIKSFFTSKSIKPLESIDNEVTFIMAFIICENILSDVLPDFSSQPRTNYLTTKFIDEFQQHFPRKLTLEDQIKFQNELDIIHFKADYFEKVDSIFDEIVNVVFIQENYPEIVIFCEKFIENSKNVQKRQLIQANKKYLFNQYLFLIVTFLPVSFFMDEITVCIDFSNGLHYNRLISQNLKNLSNLNLKIEHHLTKKTDLLLTDYFIKKKSDSLNYLVWNAPPSPKDWANVANILIKIRNESDTIG</sequence>
<dbReference type="Proteomes" id="UP001290462">
    <property type="component" value="Unassembled WGS sequence"/>
</dbReference>